<sequence>MTTRFASAADMMSRVLGMPDYAFAQIGHPVSSATDDQLRAMARTAIEQGLAMLVKPKA</sequence>
<evidence type="ECO:0000313" key="2">
    <source>
        <dbReference type="EMBL" id="MBU8872596.1"/>
    </source>
</evidence>
<dbReference type="Pfam" id="PF24696">
    <property type="entry name" value="UGSC"/>
    <property type="match status" value="1"/>
</dbReference>
<dbReference type="InterPro" id="IPR057767">
    <property type="entry name" value="UGSC-like_dom"/>
</dbReference>
<evidence type="ECO:0000259" key="1">
    <source>
        <dbReference type="Pfam" id="PF24696"/>
    </source>
</evidence>
<proteinExistence type="predicted"/>
<protein>
    <recommendedName>
        <fullName evidence="1">UGSC-like domain-containing protein</fullName>
    </recommendedName>
</protein>
<comment type="caution">
    <text evidence="2">The sequence shown here is derived from an EMBL/GenBank/DDBJ whole genome shotgun (WGS) entry which is preliminary data.</text>
</comment>
<keyword evidence="3" id="KW-1185">Reference proteome</keyword>
<name>A0ABS6IDC7_9HYPH</name>
<feature type="domain" description="UGSC-like" evidence="1">
    <location>
        <begin position="2"/>
        <end position="54"/>
    </location>
</feature>
<dbReference type="EMBL" id="JAHOPB010000001">
    <property type="protein sequence ID" value="MBU8872596.1"/>
    <property type="molecule type" value="Genomic_DNA"/>
</dbReference>
<accession>A0ABS6IDC7</accession>
<organism evidence="2 3">
    <name type="scientific">Reyranella humidisoli</name>
    <dbReference type="NCBI Taxonomy" id="2849149"/>
    <lineage>
        <taxon>Bacteria</taxon>
        <taxon>Pseudomonadati</taxon>
        <taxon>Pseudomonadota</taxon>
        <taxon>Alphaproteobacteria</taxon>
        <taxon>Hyphomicrobiales</taxon>
        <taxon>Reyranellaceae</taxon>
        <taxon>Reyranella</taxon>
    </lineage>
</organism>
<dbReference type="Proteomes" id="UP000727907">
    <property type="component" value="Unassembled WGS sequence"/>
</dbReference>
<gene>
    <name evidence="2" type="ORF">KQ910_02420</name>
</gene>
<reference evidence="2 3" key="1">
    <citation type="submission" date="2021-06" db="EMBL/GenBank/DDBJ databases">
        <authorList>
            <person name="Lee D.H."/>
        </authorList>
    </citation>
    <scope>NUCLEOTIDE SEQUENCE [LARGE SCALE GENOMIC DNA]</scope>
    <source>
        <strain evidence="2 3">MMS21-HV4-11</strain>
    </source>
</reference>
<evidence type="ECO:0000313" key="3">
    <source>
        <dbReference type="Proteomes" id="UP000727907"/>
    </source>
</evidence>